<feature type="compositionally biased region" description="Acidic residues" evidence="2">
    <location>
        <begin position="469"/>
        <end position="480"/>
    </location>
</feature>
<dbReference type="AlphaFoldDB" id="F2RN34"/>
<dbReference type="GO" id="GO:0017128">
    <property type="term" value="F:phospholipid scramblase activity"/>
    <property type="evidence" value="ECO:0007669"/>
    <property type="project" value="InterPro"/>
</dbReference>
<reference evidence="4" key="1">
    <citation type="journal article" date="2012" name="MBio">
        <title>Comparative genome analysis of Trichophyton rubrum and related dermatophytes reveals candidate genes involved in infection.</title>
        <authorList>
            <person name="Martinez D.A."/>
            <person name="Oliver B.G."/>
            <person name="Graeser Y."/>
            <person name="Goldberg J.M."/>
            <person name="Li W."/>
            <person name="Martinez-Rossi N.M."/>
            <person name="Monod M."/>
            <person name="Shelest E."/>
            <person name="Barton R.C."/>
            <person name="Birch E."/>
            <person name="Brakhage A.A."/>
            <person name="Chen Z."/>
            <person name="Gurr S.J."/>
            <person name="Heiman D."/>
            <person name="Heitman J."/>
            <person name="Kosti I."/>
            <person name="Rossi A."/>
            <person name="Saif S."/>
            <person name="Samalova M."/>
            <person name="Saunders C.W."/>
            <person name="Shea T."/>
            <person name="Summerbell R.C."/>
            <person name="Xu J."/>
            <person name="Young S."/>
            <person name="Zeng Q."/>
            <person name="Birren B.W."/>
            <person name="Cuomo C.A."/>
            <person name="White T.C."/>
        </authorList>
    </citation>
    <scope>NUCLEOTIDE SEQUENCE [LARGE SCALE GENOMIC DNA]</scope>
    <source>
        <strain evidence="4">CBS 112818</strain>
    </source>
</reference>
<evidence type="ECO:0000256" key="2">
    <source>
        <dbReference type="SAM" id="MobiDB-lite"/>
    </source>
</evidence>
<feature type="region of interest" description="Disordered" evidence="2">
    <location>
        <begin position="37"/>
        <end position="103"/>
    </location>
</feature>
<dbReference type="EMBL" id="GG698477">
    <property type="protein sequence ID" value="EGD92733.1"/>
    <property type="molecule type" value="Genomic_DNA"/>
</dbReference>
<feature type="compositionally biased region" description="Polar residues" evidence="2">
    <location>
        <begin position="50"/>
        <end position="90"/>
    </location>
</feature>
<comment type="similarity">
    <text evidence="1">Belongs to the phospholipid scramblase family.</text>
</comment>
<proteinExistence type="inferred from homology"/>
<evidence type="ECO:0000256" key="1">
    <source>
        <dbReference type="ARBA" id="ARBA00005350"/>
    </source>
</evidence>
<sequence length="480" mass="51642">MELARLLLSSHAPARPKQRCLVAAGLCAVRHASFRPNPWQRRSKRPIQRHNPSNTPSSRGQPGKSSAGSQTSGQSDATSNSGGTNPQYNTLLAPVHIPEDPDGLLKQTHPASQILANSGLVVQRQLEMMNVLLGFEQANRYVILDAHGNHVGYMAEEEKGMGSMLSRQWLHTHRPFVTHVFDRNQNEVLRFHRPFSWVNSTIFVFDPHNNTAGSHAPLVDLQHNVPGSQAGSVKVSPLEHSQMHVIGAAQQRWAPLRRKYNLFLSHPNTTARHIPAGIQQPAVPPEKSLHQFAHVDEPFLSWDFSVRSAESQLLGSVNRNFAGFAREIFTDTGVYALRMDSASMVEDIQSKGTGPLKSTPAPSMTLDQRAVLLATAVTIDFDYFSRGGPGIVPIPLFGLGEGGAGASAGTAAGGAGAMEGAAAGAVGAGSIAGYEAMRRGSLAPQDPAQEPQDMEGQQAQHDLWGDGGDGGDDSDMDDFF</sequence>
<dbReference type="Pfam" id="PF03803">
    <property type="entry name" value="Scramblase"/>
    <property type="match status" value="1"/>
</dbReference>
<gene>
    <name evidence="3" type="ORF">TESG_00302</name>
</gene>
<name>F2RN34_TRIT1</name>
<accession>F2RN34</accession>
<keyword evidence="4" id="KW-1185">Reference proteome</keyword>
<protein>
    <recommendedName>
        <fullName evidence="5">Scramblase</fullName>
    </recommendedName>
</protein>
<dbReference type="OrthoDB" id="191150at2759"/>
<dbReference type="InterPro" id="IPR005552">
    <property type="entry name" value="Scramblase"/>
</dbReference>
<dbReference type="HOGENOM" id="CLU_023808_3_1_1"/>
<evidence type="ECO:0008006" key="5">
    <source>
        <dbReference type="Google" id="ProtNLM"/>
    </source>
</evidence>
<dbReference type="PANTHER" id="PTHR23248">
    <property type="entry name" value="PHOSPHOLIPID SCRAMBLASE-RELATED"/>
    <property type="match status" value="1"/>
</dbReference>
<feature type="region of interest" description="Disordered" evidence="2">
    <location>
        <begin position="438"/>
        <end position="480"/>
    </location>
</feature>
<organism evidence="3 4">
    <name type="scientific">Trichophyton tonsurans (strain CBS 112818)</name>
    <name type="common">Scalp ringworm fungus</name>
    <dbReference type="NCBI Taxonomy" id="647933"/>
    <lineage>
        <taxon>Eukaryota</taxon>
        <taxon>Fungi</taxon>
        <taxon>Dikarya</taxon>
        <taxon>Ascomycota</taxon>
        <taxon>Pezizomycotina</taxon>
        <taxon>Eurotiomycetes</taxon>
        <taxon>Eurotiomycetidae</taxon>
        <taxon>Onygenales</taxon>
        <taxon>Arthrodermataceae</taxon>
        <taxon>Trichophyton</taxon>
    </lineage>
</organism>
<dbReference type="PANTHER" id="PTHR23248:SF9">
    <property type="entry name" value="PHOSPHOLIPID SCRAMBLASE"/>
    <property type="match status" value="1"/>
</dbReference>
<dbReference type="Proteomes" id="UP000009172">
    <property type="component" value="Unassembled WGS sequence"/>
</dbReference>
<dbReference type="GO" id="GO:0005886">
    <property type="term" value="C:plasma membrane"/>
    <property type="evidence" value="ECO:0007669"/>
    <property type="project" value="TreeGrafter"/>
</dbReference>
<evidence type="ECO:0000313" key="3">
    <source>
        <dbReference type="EMBL" id="EGD92733.1"/>
    </source>
</evidence>
<evidence type="ECO:0000313" key="4">
    <source>
        <dbReference type="Proteomes" id="UP000009172"/>
    </source>
</evidence>